<dbReference type="InterPro" id="IPR000668">
    <property type="entry name" value="Peptidase_C1A_C"/>
</dbReference>
<protein>
    <submittedName>
        <fullName evidence="7">Cysteine proteinases superfamily protein</fullName>
    </submittedName>
</protein>
<dbReference type="GO" id="GO:0008234">
    <property type="term" value="F:cysteine-type peptidase activity"/>
    <property type="evidence" value="ECO:0007669"/>
    <property type="project" value="UniProtKB-KW"/>
</dbReference>
<keyword evidence="5" id="KW-1015">Disulfide bond</keyword>
<dbReference type="PROSITE" id="PS00639">
    <property type="entry name" value="THIOL_PROTEASE_HIS"/>
    <property type="match status" value="1"/>
</dbReference>
<name>A0A5H2XQC2_PRUDU</name>
<evidence type="ECO:0000256" key="3">
    <source>
        <dbReference type="ARBA" id="ARBA00022801"/>
    </source>
</evidence>
<dbReference type="PANTHER" id="PTHR12411">
    <property type="entry name" value="CYSTEINE PROTEASE FAMILY C1-RELATED"/>
    <property type="match status" value="1"/>
</dbReference>
<evidence type="ECO:0000313" key="7">
    <source>
        <dbReference type="EMBL" id="BBN68989.1"/>
    </source>
</evidence>
<keyword evidence="2" id="KW-0645">Protease</keyword>
<sequence length="196" mass="21125">MLLGIFSSGSCRRNYSTYNRAVDCDTADQDQGCEGGLMDNGFQFIHKNHGLSTEADIPYNSADGTQHIAAKITGYENVPANSEKALLSSVAHQPVSVAIDASGSDFQFSSSGVFTGACCGTSLDHGITAVGYGVSDDGTKYWLVNNSWGTEWCEEGYIRMQRDVDAAEGLCCIAMSASYPLQSFSITLYHSYNIYL</sequence>
<dbReference type="AlphaFoldDB" id="A0A5H2XQC2"/>
<evidence type="ECO:0000256" key="4">
    <source>
        <dbReference type="ARBA" id="ARBA00022807"/>
    </source>
</evidence>
<evidence type="ECO:0000256" key="2">
    <source>
        <dbReference type="ARBA" id="ARBA00022670"/>
    </source>
</evidence>
<proteinExistence type="inferred from homology"/>
<evidence type="ECO:0000256" key="1">
    <source>
        <dbReference type="ARBA" id="ARBA00008455"/>
    </source>
</evidence>
<evidence type="ECO:0000259" key="6">
    <source>
        <dbReference type="SMART" id="SM00645"/>
    </source>
</evidence>
<accession>A0A5H2XQC2</accession>
<reference evidence="7" key="1">
    <citation type="journal article" date="2019" name="Science">
        <title>Mutation of a bHLH transcription factor allowed almond domestication.</title>
        <authorList>
            <person name="Sanchez-Perez R."/>
            <person name="Pavan S."/>
            <person name="Mazzeo R."/>
            <person name="Moldovan C."/>
            <person name="Aiese Cigliano R."/>
            <person name="Del Cueto J."/>
            <person name="Ricciardi F."/>
            <person name="Lotti C."/>
            <person name="Ricciardi L."/>
            <person name="Dicenta F."/>
            <person name="Lopez-Marques R.L."/>
            <person name="Lindberg Moller B."/>
        </authorList>
    </citation>
    <scope>NUCLEOTIDE SEQUENCE</scope>
</reference>
<comment type="similarity">
    <text evidence="1">Belongs to the peptidase C1 family.</text>
</comment>
<dbReference type="InterPro" id="IPR039417">
    <property type="entry name" value="Peptidase_C1A_papain-like"/>
</dbReference>
<dbReference type="InterPro" id="IPR013128">
    <property type="entry name" value="Peptidase_C1A"/>
</dbReference>
<gene>
    <name evidence="7" type="ORF">Prudu_681S000200</name>
</gene>
<dbReference type="EMBL" id="AP021018">
    <property type="protein sequence ID" value="BBN68989.1"/>
    <property type="molecule type" value="Genomic_DNA"/>
</dbReference>
<organism evidence="7">
    <name type="scientific">Prunus dulcis</name>
    <name type="common">Almond</name>
    <name type="synonym">Amygdalus dulcis</name>
    <dbReference type="NCBI Taxonomy" id="3755"/>
    <lineage>
        <taxon>Eukaryota</taxon>
        <taxon>Viridiplantae</taxon>
        <taxon>Streptophyta</taxon>
        <taxon>Embryophyta</taxon>
        <taxon>Tracheophyta</taxon>
        <taxon>Spermatophyta</taxon>
        <taxon>Magnoliopsida</taxon>
        <taxon>eudicotyledons</taxon>
        <taxon>Gunneridae</taxon>
        <taxon>Pentapetalae</taxon>
        <taxon>rosids</taxon>
        <taxon>fabids</taxon>
        <taxon>Rosales</taxon>
        <taxon>Rosaceae</taxon>
        <taxon>Amygdaloideae</taxon>
        <taxon>Amygdaleae</taxon>
        <taxon>Prunus</taxon>
    </lineage>
</organism>
<dbReference type="Pfam" id="PF00112">
    <property type="entry name" value="Peptidase_C1"/>
    <property type="match status" value="1"/>
</dbReference>
<dbReference type="SUPFAM" id="SSF54001">
    <property type="entry name" value="Cysteine proteinases"/>
    <property type="match status" value="1"/>
</dbReference>
<dbReference type="CDD" id="cd02248">
    <property type="entry name" value="Peptidase_C1A"/>
    <property type="match status" value="1"/>
</dbReference>
<dbReference type="GO" id="GO:0006508">
    <property type="term" value="P:proteolysis"/>
    <property type="evidence" value="ECO:0007669"/>
    <property type="project" value="UniProtKB-KW"/>
</dbReference>
<feature type="domain" description="Peptidase C1A papain C-terminal" evidence="6">
    <location>
        <begin position="3"/>
        <end position="181"/>
    </location>
</feature>
<feature type="non-terminal residue" evidence="7">
    <location>
        <position position="196"/>
    </location>
</feature>
<dbReference type="InterPro" id="IPR025660">
    <property type="entry name" value="Pept_his_AS"/>
</dbReference>
<dbReference type="InterPro" id="IPR038765">
    <property type="entry name" value="Papain-like_cys_pep_sf"/>
</dbReference>
<dbReference type="Gene3D" id="3.90.70.10">
    <property type="entry name" value="Cysteine proteinases"/>
    <property type="match status" value="1"/>
</dbReference>
<keyword evidence="4" id="KW-0788">Thiol protease</keyword>
<evidence type="ECO:0000256" key="5">
    <source>
        <dbReference type="ARBA" id="ARBA00023157"/>
    </source>
</evidence>
<dbReference type="SMART" id="SM00645">
    <property type="entry name" value="Pept_C1"/>
    <property type="match status" value="1"/>
</dbReference>
<keyword evidence="3" id="KW-0378">Hydrolase</keyword>